<dbReference type="InterPro" id="IPR036116">
    <property type="entry name" value="FN3_sf"/>
</dbReference>
<feature type="non-terminal residue" evidence="4">
    <location>
        <position position="1"/>
    </location>
</feature>
<evidence type="ECO:0000259" key="3">
    <source>
        <dbReference type="PROSITE" id="PS50853"/>
    </source>
</evidence>
<gene>
    <name evidence="4" type="ORF">METZ01_LOCUS136640</name>
</gene>
<feature type="domain" description="Fibronectin type-III" evidence="3">
    <location>
        <begin position="260"/>
        <end position="351"/>
    </location>
</feature>
<accession>A0A381Z3B8</accession>
<dbReference type="GO" id="GO:0045214">
    <property type="term" value="P:sarcomere organization"/>
    <property type="evidence" value="ECO:0007669"/>
    <property type="project" value="TreeGrafter"/>
</dbReference>
<feature type="domain" description="Fibronectin type-III" evidence="3">
    <location>
        <begin position="1"/>
        <end position="68"/>
    </location>
</feature>
<organism evidence="4">
    <name type="scientific">marine metagenome</name>
    <dbReference type="NCBI Taxonomy" id="408172"/>
    <lineage>
        <taxon>unclassified sequences</taxon>
        <taxon>metagenomes</taxon>
        <taxon>ecological metagenomes</taxon>
    </lineage>
</organism>
<dbReference type="PRINTS" id="PR00014">
    <property type="entry name" value="FNTYPEIII"/>
</dbReference>
<dbReference type="SUPFAM" id="SSF49265">
    <property type="entry name" value="Fibronectin type III"/>
    <property type="match status" value="2"/>
</dbReference>
<dbReference type="Pfam" id="PF00041">
    <property type="entry name" value="fn3"/>
    <property type="match status" value="4"/>
</dbReference>
<protein>
    <recommendedName>
        <fullName evidence="3">Fibronectin type-III domain-containing protein</fullName>
    </recommendedName>
</protein>
<dbReference type="EMBL" id="UINC01019807">
    <property type="protein sequence ID" value="SVA83786.1"/>
    <property type="molecule type" value="Genomic_DNA"/>
</dbReference>
<feature type="domain" description="Fibronectin type-III" evidence="3">
    <location>
        <begin position="72"/>
        <end position="165"/>
    </location>
</feature>
<sequence length="355" mass="35119">ASDGGSRITGYTISVSPGRLTASSLGQDTSAEIRGLTNGVEYTFSVAAINDVGTGNLSTESRGVTPQQVVVAPGAPTGANTLAGDGQVVVSWTAPVSDGGSSITSYTVQVTPGSTTVDTSSGRETSATVTGLTNGTAYTFSVVAKNSAGSSTESRSSTATPVASITVPGIPAGVSATSGDSSATVKWTAPADDGGSSITGYIITVNPVGTIVTVDSARSTSEVVGSLTNGLSYTFTVKAVNAAGNSAESDATRSVTPLGIPDAPTSVTASAGNTNALINWAAPSGDGGSPLTGYTIIASNRGGRMSVGPRETSVMFEGLVNSVSYSFTVLATNDVGDSSLSRESNSVTPSSRSRP</sequence>
<keyword evidence="1" id="KW-0677">Repeat</keyword>
<dbReference type="AlphaFoldDB" id="A0A381Z3B8"/>
<dbReference type="InterPro" id="IPR050964">
    <property type="entry name" value="Striated_Muscle_Regulatory"/>
</dbReference>
<dbReference type="Gene3D" id="2.60.40.10">
    <property type="entry name" value="Immunoglobulins"/>
    <property type="match status" value="4"/>
</dbReference>
<evidence type="ECO:0000313" key="4">
    <source>
        <dbReference type="EMBL" id="SVA83786.1"/>
    </source>
</evidence>
<dbReference type="PANTHER" id="PTHR13817:SF151">
    <property type="entry name" value="TITIN"/>
    <property type="match status" value="1"/>
</dbReference>
<dbReference type="PROSITE" id="PS50853">
    <property type="entry name" value="FN3"/>
    <property type="match status" value="4"/>
</dbReference>
<dbReference type="SMART" id="SM00060">
    <property type="entry name" value="FN3"/>
    <property type="match status" value="4"/>
</dbReference>
<reference evidence="4" key="1">
    <citation type="submission" date="2018-05" db="EMBL/GenBank/DDBJ databases">
        <authorList>
            <person name="Lanie J.A."/>
            <person name="Ng W.-L."/>
            <person name="Kazmierczak K.M."/>
            <person name="Andrzejewski T.M."/>
            <person name="Davidsen T.M."/>
            <person name="Wayne K.J."/>
            <person name="Tettelin H."/>
            <person name="Glass J.I."/>
            <person name="Rusch D."/>
            <person name="Podicherti R."/>
            <person name="Tsui H.-C.T."/>
            <person name="Winkler M.E."/>
        </authorList>
    </citation>
    <scope>NUCLEOTIDE SEQUENCE</scope>
</reference>
<dbReference type="PANTHER" id="PTHR13817">
    <property type="entry name" value="TITIN"/>
    <property type="match status" value="1"/>
</dbReference>
<dbReference type="CDD" id="cd00063">
    <property type="entry name" value="FN3"/>
    <property type="match status" value="4"/>
</dbReference>
<dbReference type="GO" id="GO:0031430">
    <property type="term" value="C:M band"/>
    <property type="evidence" value="ECO:0007669"/>
    <property type="project" value="TreeGrafter"/>
</dbReference>
<dbReference type="InterPro" id="IPR003961">
    <property type="entry name" value="FN3_dom"/>
</dbReference>
<evidence type="ECO:0000256" key="1">
    <source>
        <dbReference type="ARBA" id="ARBA00022737"/>
    </source>
</evidence>
<feature type="domain" description="Fibronectin type-III" evidence="3">
    <location>
        <begin position="167"/>
        <end position="259"/>
    </location>
</feature>
<feature type="region of interest" description="Disordered" evidence="2">
    <location>
        <begin position="336"/>
        <end position="355"/>
    </location>
</feature>
<proteinExistence type="predicted"/>
<name>A0A381Z3B8_9ZZZZ</name>
<evidence type="ECO:0000256" key="2">
    <source>
        <dbReference type="SAM" id="MobiDB-lite"/>
    </source>
</evidence>
<dbReference type="InterPro" id="IPR013783">
    <property type="entry name" value="Ig-like_fold"/>
</dbReference>